<proteinExistence type="inferred from homology"/>
<evidence type="ECO:0000256" key="8">
    <source>
        <dbReference type="ARBA" id="ARBA00022989"/>
    </source>
</evidence>
<evidence type="ECO:0000256" key="3">
    <source>
        <dbReference type="ARBA" id="ARBA00022448"/>
    </source>
</evidence>
<evidence type="ECO:0000256" key="11">
    <source>
        <dbReference type="SAM" id="Phobius"/>
    </source>
</evidence>
<keyword evidence="8 11" id="KW-1133">Transmembrane helix</keyword>
<dbReference type="EMBL" id="CP054140">
    <property type="protein sequence ID" value="QQG66511.1"/>
    <property type="molecule type" value="Genomic_DNA"/>
</dbReference>
<comment type="similarity">
    <text evidence="2 10">Belongs to the ExbD/TolR family.</text>
</comment>
<evidence type="ECO:0000313" key="12">
    <source>
        <dbReference type="EMBL" id="QQG66511.1"/>
    </source>
</evidence>
<protein>
    <submittedName>
        <fullName evidence="12">Protein TolR</fullName>
    </submittedName>
</protein>
<dbReference type="InterPro" id="IPR003400">
    <property type="entry name" value="ExbD"/>
</dbReference>
<dbReference type="RefSeq" id="WP_199262768.1">
    <property type="nucleotide sequence ID" value="NZ_CP054140.1"/>
</dbReference>
<evidence type="ECO:0000313" key="13">
    <source>
        <dbReference type="Proteomes" id="UP000596092"/>
    </source>
</evidence>
<dbReference type="AlphaFoldDB" id="A0A7T5VEX0"/>
<sequence length="141" mass="15681">MRPLANNRGRRNLVSDINVVPLVDIMLVLLIIFMITAPMMTQGLEVDLPEATTKALQQQEEPLVVTIRKEGDVYLKKERVSSDTLQEQLRAIPPEVKKEGIYLRADKNVPYGVVTATMADIHAAGFEKLGMITVPAEKGKQ</sequence>
<evidence type="ECO:0000256" key="1">
    <source>
        <dbReference type="ARBA" id="ARBA00004249"/>
    </source>
</evidence>
<gene>
    <name evidence="12" type="primary">tolR</name>
    <name evidence="12" type="ORF">HP555_11860</name>
</gene>
<dbReference type="GO" id="GO:0015031">
    <property type="term" value="P:protein transport"/>
    <property type="evidence" value="ECO:0007669"/>
    <property type="project" value="UniProtKB-KW"/>
</dbReference>
<dbReference type="Gene3D" id="3.30.420.270">
    <property type="match status" value="1"/>
</dbReference>
<dbReference type="GO" id="GO:0022857">
    <property type="term" value="F:transmembrane transporter activity"/>
    <property type="evidence" value="ECO:0007669"/>
    <property type="project" value="InterPro"/>
</dbReference>
<keyword evidence="4" id="KW-1003">Cell membrane</keyword>
<dbReference type="InterPro" id="IPR014168">
    <property type="entry name" value="Tol-Pal_TolR"/>
</dbReference>
<reference evidence="12 13" key="1">
    <citation type="submission" date="2020-05" db="EMBL/GenBank/DDBJ databases">
        <title>Complete genome of Desulfobulbus oligotrophicus.</title>
        <authorList>
            <person name="Podar M."/>
        </authorList>
    </citation>
    <scope>NUCLEOTIDE SEQUENCE [LARGE SCALE GENOMIC DNA]</scope>
    <source>
        <strain evidence="12 13">Prop6</strain>
    </source>
</reference>
<keyword evidence="5" id="KW-0997">Cell inner membrane</keyword>
<evidence type="ECO:0000256" key="10">
    <source>
        <dbReference type="RuleBase" id="RU003879"/>
    </source>
</evidence>
<keyword evidence="9 11" id="KW-0472">Membrane</keyword>
<evidence type="ECO:0000256" key="9">
    <source>
        <dbReference type="ARBA" id="ARBA00023136"/>
    </source>
</evidence>
<keyword evidence="7 10" id="KW-0653">Protein transport</keyword>
<organism evidence="12 13">
    <name type="scientific">Desulfobulbus oligotrophicus</name>
    <dbReference type="NCBI Taxonomy" id="1909699"/>
    <lineage>
        <taxon>Bacteria</taxon>
        <taxon>Pseudomonadati</taxon>
        <taxon>Thermodesulfobacteriota</taxon>
        <taxon>Desulfobulbia</taxon>
        <taxon>Desulfobulbales</taxon>
        <taxon>Desulfobulbaceae</taxon>
        <taxon>Desulfobulbus</taxon>
    </lineage>
</organism>
<dbReference type="GO" id="GO:0005886">
    <property type="term" value="C:plasma membrane"/>
    <property type="evidence" value="ECO:0007669"/>
    <property type="project" value="UniProtKB-SubCell"/>
</dbReference>
<dbReference type="PANTHER" id="PTHR30558">
    <property type="entry name" value="EXBD MEMBRANE COMPONENT OF PMF-DRIVEN MACROMOLECULE IMPORT SYSTEM"/>
    <property type="match status" value="1"/>
</dbReference>
<accession>A0A7T5VEX0</accession>
<evidence type="ECO:0000256" key="4">
    <source>
        <dbReference type="ARBA" id="ARBA00022475"/>
    </source>
</evidence>
<evidence type="ECO:0000256" key="5">
    <source>
        <dbReference type="ARBA" id="ARBA00022519"/>
    </source>
</evidence>
<evidence type="ECO:0000256" key="7">
    <source>
        <dbReference type="ARBA" id="ARBA00022927"/>
    </source>
</evidence>
<evidence type="ECO:0000256" key="2">
    <source>
        <dbReference type="ARBA" id="ARBA00005811"/>
    </source>
</evidence>
<name>A0A7T5VEX0_9BACT</name>
<dbReference type="Pfam" id="PF02472">
    <property type="entry name" value="ExbD"/>
    <property type="match status" value="1"/>
</dbReference>
<dbReference type="KEGG" id="dog:HP555_11860"/>
<feature type="transmembrane region" description="Helical" evidence="11">
    <location>
        <begin position="21"/>
        <end position="40"/>
    </location>
</feature>
<dbReference type="Proteomes" id="UP000596092">
    <property type="component" value="Chromosome"/>
</dbReference>
<dbReference type="NCBIfam" id="TIGR02801">
    <property type="entry name" value="tolR"/>
    <property type="match status" value="1"/>
</dbReference>
<keyword evidence="13" id="KW-1185">Reference proteome</keyword>
<comment type="subcellular location">
    <subcellularLocation>
        <location evidence="1">Cell inner membrane</location>
        <topology evidence="1">Single-pass type II membrane protein</topology>
    </subcellularLocation>
    <subcellularLocation>
        <location evidence="10">Cell membrane</location>
        <topology evidence="10">Single-pass type II membrane protein</topology>
    </subcellularLocation>
</comment>
<evidence type="ECO:0000256" key="6">
    <source>
        <dbReference type="ARBA" id="ARBA00022692"/>
    </source>
</evidence>
<dbReference type="PANTHER" id="PTHR30558:SF12">
    <property type="entry name" value="BIOPOLYMER TRANSPORT PROTEIN EXBD"/>
    <property type="match status" value="1"/>
</dbReference>
<keyword evidence="6 10" id="KW-0812">Transmembrane</keyword>
<keyword evidence="3 10" id="KW-0813">Transport</keyword>